<protein>
    <submittedName>
        <fullName evidence="1">Uncharacterized protein</fullName>
    </submittedName>
</protein>
<dbReference type="AlphaFoldDB" id="A0A0F9NWX1"/>
<sequence>LTAINNKILNFISIRANNKIFYFNINDIKFGNYAIREIKIDIIKYYLNNLNLKNSLKIHLFNILFTKNRKIHKKACLIKFLSDNNSVIEEITASFLSKKDITLFTKFNIKIKKIKSFKINITSFLMIYYLIIKKIQYYQRVKYSPKKKMEFNPNIKYFTLLRAFFEITEDFYLKKLGKSFDNTIIYVRTEYYKRNLKKHLLYLEQLKTNKRNYFCYIPKIKNFYNVLKKAIKIYFSSIPNEYKISILQIIITRIEIDDLVNYINNNFPDIREFYTSEDGDPHTTYMTEKIQERNIKVTNLAHGLNVYGPIVNYDLFYVFSKIQKNQYMGTSKFKFYKMAIPKMEKKNSLQKKFALFFICTCFLNSRPYNSAYKDAIDYIERIAREYNIPIYAKYHPRSIARDKILSKKIIIINQIEDLPREYNYLAITLSSTYVMELLNSMPFLIINHQNKLNLGIFYPTDDLTYVKTYQEFKEKIEKFMRNPNYYNEYWNILISLIYSDDALNII</sequence>
<reference evidence="1" key="1">
    <citation type="journal article" date="2015" name="Nature">
        <title>Complex archaea that bridge the gap between prokaryotes and eukaryotes.</title>
        <authorList>
            <person name="Spang A."/>
            <person name="Saw J.H."/>
            <person name="Jorgensen S.L."/>
            <person name="Zaremba-Niedzwiedzka K."/>
            <person name="Martijn J."/>
            <person name="Lind A.E."/>
            <person name="van Eijk R."/>
            <person name="Schleper C."/>
            <person name="Guy L."/>
            <person name="Ettema T.J."/>
        </authorList>
    </citation>
    <scope>NUCLEOTIDE SEQUENCE</scope>
</reference>
<comment type="caution">
    <text evidence="1">The sequence shown here is derived from an EMBL/GenBank/DDBJ whole genome shotgun (WGS) entry which is preliminary data.</text>
</comment>
<evidence type="ECO:0000313" key="1">
    <source>
        <dbReference type="EMBL" id="KKN24020.1"/>
    </source>
</evidence>
<gene>
    <name evidence="1" type="ORF">LCGC14_0899180</name>
</gene>
<organism evidence="1">
    <name type="scientific">marine sediment metagenome</name>
    <dbReference type="NCBI Taxonomy" id="412755"/>
    <lineage>
        <taxon>unclassified sequences</taxon>
        <taxon>metagenomes</taxon>
        <taxon>ecological metagenomes</taxon>
    </lineage>
</organism>
<dbReference type="EMBL" id="LAZR01002917">
    <property type="protein sequence ID" value="KKN24020.1"/>
    <property type="molecule type" value="Genomic_DNA"/>
</dbReference>
<proteinExistence type="predicted"/>
<name>A0A0F9NWX1_9ZZZZ</name>
<accession>A0A0F9NWX1</accession>
<feature type="non-terminal residue" evidence="1">
    <location>
        <position position="1"/>
    </location>
</feature>